<protein>
    <submittedName>
        <fullName evidence="3">SKICH domain-containing protein</fullName>
    </submittedName>
</protein>
<feature type="chain" id="PRO_5028918962" evidence="1">
    <location>
        <begin position="20"/>
        <end position="204"/>
    </location>
</feature>
<dbReference type="WBParaSite" id="Pan_g17418.t1">
    <property type="protein sequence ID" value="Pan_g17418.t1"/>
    <property type="gene ID" value="Pan_g17418"/>
</dbReference>
<evidence type="ECO:0000313" key="2">
    <source>
        <dbReference type="Proteomes" id="UP000492821"/>
    </source>
</evidence>
<dbReference type="AlphaFoldDB" id="A0A7E4V7H5"/>
<accession>A0A7E4V7H5</accession>
<name>A0A7E4V7H5_PANRE</name>
<keyword evidence="1" id="KW-0732">Signal</keyword>
<reference evidence="2" key="1">
    <citation type="journal article" date="2013" name="Genetics">
        <title>The draft genome and transcriptome of Panagrellus redivivus are shaped by the harsh demands of a free-living lifestyle.</title>
        <authorList>
            <person name="Srinivasan J."/>
            <person name="Dillman A.R."/>
            <person name="Macchietto M.G."/>
            <person name="Heikkinen L."/>
            <person name="Lakso M."/>
            <person name="Fracchia K.M."/>
            <person name="Antoshechkin I."/>
            <person name="Mortazavi A."/>
            <person name="Wong G."/>
            <person name="Sternberg P.W."/>
        </authorList>
    </citation>
    <scope>NUCLEOTIDE SEQUENCE [LARGE SCALE GENOMIC DNA]</scope>
    <source>
        <strain evidence="2">MT8872</strain>
    </source>
</reference>
<reference evidence="3" key="2">
    <citation type="submission" date="2020-10" db="UniProtKB">
        <authorList>
            <consortium name="WormBaseParasite"/>
        </authorList>
    </citation>
    <scope>IDENTIFICATION</scope>
</reference>
<evidence type="ECO:0000256" key="1">
    <source>
        <dbReference type="SAM" id="SignalP"/>
    </source>
</evidence>
<proteinExistence type="predicted"/>
<evidence type="ECO:0000313" key="3">
    <source>
        <dbReference type="WBParaSite" id="Pan_g17418.t1"/>
    </source>
</evidence>
<sequence length="204" mass="23881">MNWFLCVSLLLYVVFKAECRSPVIIRRLPTLADVNLTALPRKFEDRGFYHVKHFVRVKTTHTCKWFPRVPVRTQNKTMVKFFESNILFDDYVQYGWMDEYGQIDETISSYDSLFHPELELFYQLENPCPSCVYKVFTSDTSTSEFSFDDPQAAYDHPWHPNKVELGTQECEPPKQHGYGAEQNKLYDPTACTISTFLCFGVKKP</sequence>
<dbReference type="Proteomes" id="UP000492821">
    <property type="component" value="Unassembled WGS sequence"/>
</dbReference>
<organism evidence="2 3">
    <name type="scientific">Panagrellus redivivus</name>
    <name type="common">Microworm</name>
    <dbReference type="NCBI Taxonomy" id="6233"/>
    <lineage>
        <taxon>Eukaryota</taxon>
        <taxon>Metazoa</taxon>
        <taxon>Ecdysozoa</taxon>
        <taxon>Nematoda</taxon>
        <taxon>Chromadorea</taxon>
        <taxon>Rhabditida</taxon>
        <taxon>Tylenchina</taxon>
        <taxon>Panagrolaimomorpha</taxon>
        <taxon>Panagrolaimoidea</taxon>
        <taxon>Panagrolaimidae</taxon>
        <taxon>Panagrellus</taxon>
    </lineage>
</organism>
<feature type="signal peptide" evidence="1">
    <location>
        <begin position="1"/>
        <end position="19"/>
    </location>
</feature>
<keyword evidence="2" id="KW-1185">Reference proteome</keyword>